<evidence type="ECO:0000313" key="2">
    <source>
        <dbReference type="Proteomes" id="UP000784294"/>
    </source>
</evidence>
<gene>
    <name evidence="1" type="ORF">PXEA_LOCUS27997</name>
</gene>
<organism evidence="1 2">
    <name type="scientific">Protopolystoma xenopodis</name>
    <dbReference type="NCBI Taxonomy" id="117903"/>
    <lineage>
        <taxon>Eukaryota</taxon>
        <taxon>Metazoa</taxon>
        <taxon>Spiralia</taxon>
        <taxon>Lophotrochozoa</taxon>
        <taxon>Platyhelminthes</taxon>
        <taxon>Monogenea</taxon>
        <taxon>Polyopisthocotylea</taxon>
        <taxon>Polystomatidea</taxon>
        <taxon>Polystomatidae</taxon>
        <taxon>Protopolystoma</taxon>
    </lineage>
</organism>
<keyword evidence="2" id="KW-1185">Reference proteome</keyword>
<protein>
    <submittedName>
        <fullName evidence="1">Uncharacterized protein</fullName>
    </submittedName>
</protein>
<accession>A0A3S5AXD0</accession>
<reference evidence="1" key="1">
    <citation type="submission" date="2018-11" db="EMBL/GenBank/DDBJ databases">
        <authorList>
            <consortium name="Pathogen Informatics"/>
        </authorList>
    </citation>
    <scope>NUCLEOTIDE SEQUENCE</scope>
</reference>
<dbReference type="Proteomes" id="UP000784294">
    <property type="component" value="Unassembled WGS sequence"/>
</dbReference>
<evidence type="ECO:0000313" key="1">
    <source>
        <dbReference type="EMBL" id="VEL34557.1"/>
    </source>
</evidence>
<dbReference type="EMBL" id="CAAALY010247913">
    <property type="protein sequence ID" value="VEL34557.1"/>
    <property type="molecule type" value="Genomic_DNA"/>
</dbReference>
<comment type="caution">
    <text evidence="1">The sequence shown here is derived from an EMBL/GenBank/DDBJ whole genome shotgun (WGS) entry which is preliminary data.</text>
</comment>
<dbReference type="AlphaFoldDB" id="A0A3S5AXD0"/>
<sequence>MPGVFFSPLIQRPLSPTCDVCEKRKPKRLYIEPVTFRERVWRQILTLPQSLLILFVVLRLEGILKCLKIVCRRLPKR</sequence>
<name>A0A3S5AXD0_9PLAT</name>
<proteinExistence type="predicted"/>